<dbReference type="EMBL" id="JAUDFV010000156">
    <property type="protein sequence ID" value="KAL2714551.1"/>
    <property type="molecule type" value="Genomic_DNA"/>
</dbReference>
<feature type="transmembrane region" description="Helical" evidence="1">
    <location>
        <begin position="33"/>
        <end position="54"/>
    </location>
</feature>
<comment type="caution">
    <text evidence="2">The sequence shown here is derived from an EMBL/GenBank/DDBJ whole genome shotgun (WGS) entry which is preliminary data.</text>
</comment>
<name>A0ABD2A1P5_VESSQ</name>
<gene>
    <name evidence="2" type="ORF">V1478_015736</name>
</gene>
<sequence>MRLFQTIAKFFINLTILPVLYILYLYMIFLSNFINISMGLYILLISLITGVNLMDIEEINESVQNSDEVTSNDLN</sequence>
<feature type="transmembrane region" description="Helical" evidence="1">
    <location>
        <begin position="7"/>
        <end position="27"/>
    </location>
</feature>
<proteinExistence type="predicted"/>
<keyword evidence="1" id="KW-0812">Transmembrane</keyword>
<keyword evidence="3" id="KW-1185">Reference proteome</keyword>
<protein>
    <submittedName>
        <fullName evidence="2">Uncharacterized protein</fullName>
    </submittedName>
</protein>
<evidence type="ECO:0000313" key="3">
    <source>
        <dbReference type="Proteomes" id="UP001607302"/>
    </source>
</evidence>
<dbReference type="AlphaFoldDB" id="A0ABD2A1P5"/>
<organism evidence="2 3">
    <name type="scientific">Vespula squamosa</name>
    <name type="common">Southern yellow jacket</name>
    <name type="synonym">Wasp</name>
    <dbReference type="NCBI Taxonomy" id="30214"/>
    <lineage>
        <taxon>Eukaryota</taxon>
        <taxon>Metazoa</taxon>
        <taxon>Ecdysozoa</taxon>
        <taxon>Arthropoda</taxon>
        <taxon>Hexapoda</taxon>
        <taxon>Insecta</taxon>
        <taxon>Pterygota</taxon>
        <taxon>Neoptera</taxon>
        <taxon>Endopterygota</taxon>
        <taxon>Hymenoptera</taxon>
        <taxon>Apocrita</taxon>
        <taxon>Aculeata</taxon>
        <taxon>Vespoidea</taxon>
        <taxon>Vespidae</taxon>
        <taxon>Vespinae</taxon>
        <taxon>Vespula</taxon>
    </lineage>
</organism>
<evidence type="ECO:0000313" key="2">
    <source>
        <dbReference type="EMBL" id="KAL2714551.1"/>
    </source>
</evidence>
<accession>A0ABD2A1P5</accession>
<keyword evidence="1" id="KW-1133">Transmembrane helix</keyword>
<keyword evidence="1" id="KW-0472">Membrane</keyword>
<reference evidence="2 3" key="1">
    <citation type="journal article" date="2024" name="Ann. Entomol. Soc. Am.">
        <title>Genomic analyses of the southern and eastern yellowjacket wasps (Hymenoptera: Vespidae) reveal evolutionary signatures of social life.</title>
        <authorList>
            <person name="Catto M.A."/>
            <person name="Caine P.B."/>
            <person name="Orr S.E."/>
            <person name="Hunt B.G."/>
            <person name="Goodisman M.A.D."/>
        </authorList>
    </citation>
    <scope>NUCLEOTIDE SEQUENCE [LARGE SCALE GENOMIC DNA]</scope>
    <source>
        <strain evidence="2">233</strain>
        <tissue evidence="2">Head and thorax</tissue>
    </source>
</reference>
<dbReference type="Proteomes" id="UP001607302">
    <property type="component" value="Unassembled WGS sequence"/>
</dbReference>
<evidence type="ECO:0000256" key="1">
    <source>
        <dbReference type="SAM" id="Phobius"/>
    </source>
</evidence>